<proteinExistence type="predicted"/>
<organism evidence="1 2">
    <name type="scientific">Capnocytophaga ochracea F0287</name>
    <dbReference type="NCBI Taxonomy" id="873517"/>
    <lineage>
        <taxon>Bacteria</taxon>
        <taxon>Pseudomonadati</taxon>
        <taxon>Bacteroidota</taxon>
        <taxon>Flavobacteriia</taxon>
        <taxon>Flavobacteriales</taxon>
        <taxon>Flavobacteriaceae</taxon>
        <taxon>Capnocytophaga</taxon>
    </lineage>
</organism>
<evidence type="ECO:0000313" key="2">
    <source>
        <dbReference type="Proteomes" id="UP000005391"/>
    </source>
</evidence>
<sequence length="40" mass="4806">MSRFYNLGKDFYFLTSQHLPIPKFAHLLITLYLCTKIEEI</sequence>
<dbReference type="HOGENOM" id="CLU_3286743_0_0_10"/>
<reference evidence="1 2" key="1">
    <citation type="submission" date="2010-10" db="EMBL/GenBank/DDBJ databases">
        <authorList>
            <person name="Muzny D."/>
            <person name="Qin X."/>
            <person name="Deng J."/>
            <person name="Jiang H."/>
            <person name="Liu Y."/>
            <person name="Qu J."/>
            <person name="Song X.-Z."/>
            <person name="Zhang L."/>
            <person name="Thornton R."/>
            <person name="Coyle M."/>
            <person name="Francisco L."/>
            <person name="Jackson L."/>
            <person name="Javaid M."/>
            <person name="Korchina V."/>
            <person name="Kovar C."/>
            <person name="Mata R."/>
            <person name="Mathew T."/>
            <person name="Ngo R."/>
            <person name="Nguyen L."/>
            <person name="Nguyen N."/>
            <person name="Okwuonu G."/>
            <person name="Ongeri F."/>
            <person name="Pham C."/>
            <person name="Simmons D."/>
            <person name="Wilczek-Boney K."/>
            <person name="Hale W."/>
            <person name="Jakkamsetti A."/>
            <person name="Pham P."/>
            <person name="Ruth R."/>
            <person name="San Lucas F."/>
            <person name="Warren J."/>
            <person name="Zhang J."/>
            <person name="Zhao Z."/>
            <person name="Zhou C."/>
            <person name="Zhu D."/>
            <person name="Lee S."/>
            <person name="Bess C."/>
            <person name="Blankenburg K."/>
            <person name="Forbes L."/>
            <person name="Fu Q."/>
            <person name="Gubbala S."/>
            <person name="Hirani K."/>
            <person name="Jayaseelan J.C."/>
            <person name="Lara F."/>
            <person name="Munidasa M."/>
            <person name="Palculict T."/>
            <person name="Patil S."/>
            <person name="Pu L.-L."/>
            <person name="Saada N."/>
            <person name="Tang L."/>
            <person name="Weissenberger G."/>
            <person name="Zhu Y."/>
            <person name="Hemphill L."/>
            <person name="Shang Y."/>
            <person name="Youmans B."/>
            <person name="Ayvaz T."/>
            <person name="Ross M."/>
            <person name="Santibanez J."/>
            <person name="Aqrawi P."/>
            <person name="Gross S."/>
            <person name="Joshi V."/>
            <person name="Fowler G."/>
            <person name="Nazareth L."/>
            <person name="Reid J."/>
            <person name="Worley K."/>
            <person name="Petrosino J."/>
            <person name="Highlander S."/>
            <person name="Gibbs R."/>
        </authorList>
    </citation>
    <scope>NUCLEOTIDE SEQUENCE [LARGE SCALE GENOMIC DNA]</scope>
    <source>
        <strain evidence="1 2">F0287</strain>
    </source>
</reference>
<name>E4MTU7_CAPOC</name>
<comment type="caution">
    <text evidence="1">The sequence shown here is derived from an EMBL/GenBank/DDBJ whole genome shotgun (WGS) entry which is preliminary data.</text>
</comment>
<accession>E4MTU7</accession>
<dbReference type="EMBL" id="AEOH01000043">
    <property type="protein sequence ID" value="EFS96903.1"/>
    <property type="molecule type" value="Genomic_DNA"/>
</dbReference>
<evidence type="ECO:0000313" key="1">
    <source>
        <dbReference type="EMBL" id="EFS96903.1"/>
    </source>
</evidence>
<dbReference type="AlphaFoldDB" id="E4MTU7"/>
<protein>
    <submittedName>
        <fullName evidence="1">Uncharacterized protein</fullName>
    </submittedName>
</protein>
<gene>
    <name evidence="1" type="ORF">HMPREF1977_1819</name>
</gene>
<dbReference type="Proteomes" id="UP000005391">
    <property type="component" value="Unassembled WGS sequence"/>
</dbReference>